<evidence type="ECO:0000256" key="1">
    <source>
        <dbReference type="ARBA" id="ARBA00004141"/>
    </source>
</evidence>
<dbReference type="OrthoDB" id="177765at2"/>
<sequence length="517" mass="55457">MSSLAKVYLVLLSAAWIVPAWWLGGSTVSGQWILLVLAGAALAAAVWRRAVSPHDGFLRSPPDGAEDEAGASAPVPGGGIKAAAWCYGAAGLFLFYLLVQALNPAFRFSAGHPVGTLREIGHVPWLPSGIIAPFAAGWEGSPPFENPWRYLLVFGGAVALVCATTLGLNRVTLVRRWLEVMLAHAAMFSAVSLAHNLSGSRLTYWFLYDAANRLGGPVFPNGNQQGAYQLLLLAVALAALFVRSGARPFPSLPHRGVWLGAAVTLVWLGVMSGRHRAGMVLGAMLAVAAVFLAWRRAANPAVKRRVVVAAAAGVAVMLAGILTVPAWRETAARFGEVAGPRELVRGGSFRPLLHETAWLMSKDERLFGWGGGAYLYLFNEYSASVPDLAAAFERQGLHRVVFAHADSDWLEFLVEYGILGLAFLATPLVCWLGWLARRARRLPAATWMLTAGALAVFAQATLDPVFRNPVTLAALVIVFWTGVRLHQIRRAGMLAGKPGDGAHRRRAGHPRRARVSA</sequence>
<comment type="subcellular location">
    <subcellularLocation>
        <location evidence="1">Membrane</location>
        <topology evidence="1">Multi-pass membrane protein</topology>
    </subcellularLocation>
</comment>
<evidence type="ECO:0000256" key="5">
    <source>
        <dbReference type="SAM" id="MobiDB-lite"/>
    </source>
</evidence>
<feature type="transmembrane region" description="Helical" evidence="6">
    <location>
        <begin position="277"/>
        <end position="294"/>
    </location>
</feature>
<dbReference type="Pfam" id="PF04932">
    <property type="entry name" value="Wzy_C"/>
    <property type="match status" value="1"/>
</dbReference>
<feature type="transmembrane region" description="Helical" evidence="6">
    <location>
        <begin position="442"/>
        <end position="460"/>
    </location>
</feature>
<reference evidence="8 9" key="1">
    <citation type="submission" date="2016-01" db="EMBL/GenBank/DDBJ databases">
        <title>High potential of lignocellulose degradation of a new Verrucomicrobia species.</title>
        <authorList>
            <person name="Wang Y."/>
            <person name="Shi Y."/>
            <person name="Qiu Z."/>
            <person name="Liu S."/>
            <person name="Yang H."/>
        </authorList>
    </citation>
    <scope>NUCLEOTIDE SEQUENCE [LARGE SCALE GENOMIC DNA]</scope>
    <source>
        <strain evidence="8 9">TSB47</strain>
    </source>
</reference>
<feature type="transmembrane region" description="Helical" evidence="6">
    <location>
        <begin position="7"/>
        <end position="24"/>
    </location>
</feature>
<feature type="transmembrane region" description="Helical" evidence="6">
    <location>
        <begin position="255"/>
        <end position="271"/>
    </location>
</feature>
<feature type="transmembrane region" description="Helical" evidence="6">
    <location>
        <begin position="226"/>
        <end position="243"/>
    </location>
</feature>
<proteinExistence type="predicted"/>
<feature type="transmembrane region" description="Helical" evidence="6">
    <location>
        <begin position="30"/>
        <end position="47"/>
    </location>
</feature>
<organism evidence="8 9">
    <name type="scientific">Termitidicoccus mucosus</name>
    <dbReference type="NCBI Taxonomy" id="1184151"/>
    <lineage>
        <taxon>Bacteria</taxon>
        <taxon>Pseudomonadati</taxon>
        <taxon>Verrucomicrobiota</taxon>
        <taxon>Opitutia</taxon>
        <taxon>Opitutales</taxon>
        <taxon>Opitutaceae</taxon>
        <taxon>Termitidicoccus</taxon>
    </lineage>
</organism>
<accession>A0A178IN22</accession>
<evidence type="ECO:0000256" key="2">
    <source>
        <dbReference type="ARBA" id="ARBA00022692"/>
    </source>
</evidence>
<comment type="caution">
    <text evidence="8">The sequence shown here is derived from an EMBL/GenBank/DDBJ whole genome shotgun (WGS) entry which is preliminary data.</text>
</comment>
<gene>
    <name evidence="8" type="ORF">AW736_03880</name>
</gene>
<dbReference type="EMBL" id="LRRQ01000031">
    <property type="protein sequence ID" value="OAM91280.1"/>
    <property type="molecule type" value="Genomic_DNA"/>
</dbReference>
<name>A0A178IN22_9BACT</name>
<feature type="transmembrane region" description="Helical" evidence="6">
    <location>
        <begin position="180"/>
        <end position="206"/>
    </location>
</feature>
<feature type="transmembrane region" description="Helical" evidence="6">
    <location>
        <begin position="306"/>
        <end position="327"/>
    </location>
</feature>
<feature type="compositionally biased region" description="Basic residues" evidence="5">
    <location>
        <begin position="503"/>
        <end position="517"/>
    </location>
</feature>
<dbReference type="STRING" id="1184151.AW736_03880"/>
<evidence type="ECO:0000259" key="7">
    <source>
        <dbReference type="Pfam" id="PF04932"/>
    </source>
</evidence>
<dbReference type="PANTHER" id="PTHR37422">
    <property type="entry name" value="TEICHURONIC ACID BIOSYNTHESIS PROTEIN TUAE"/>
    <property type="match status" value="1"/>
</dbReference>
<evidence type="ECO:0000256" key="6">
    <source>
        <dbReference type="SAM" id="Phobius"/>
    </source>
</evidence>
<dbReference type="AlphaFoldDB" id="A0A178IN22"/>
<feature type="transmembrane region" description="Helical" evidence="6">
    <location>
        <begin position="82"/>
        <end position="99"/>
    </location>
</feature>
<feature type="transmembrane region" description="Helical" evidence="6">
    <location>
        <begin position="148"/>
        <end position="168"/>
    </location>
</feature>
<feature type="region of interest" description="Disordered" evidence="5">
    <location>
        <begin position="496"/>
        <end position="517"/>
    </location>
</feature>
<keyword evidence="4 6" id="KW-0472">Membrane</keyword>
<feature type="transmembrane region" description="Helical" evidence="6">
    <location>
        <begin position="466"/>
        <end position="483"/>
    </location>
</feature>
<evidence type="ECO:0000313" key="8">
    <source>
        <dbReference type="EMBL" id="OAM91280.1"/>
    </source>
</evidence>
<evidence type="ECO:0000256" key="3">
    <source>
        <dbReference type="ARBA" id="ARBA00022989"/>
    </source>
</evidence>
<keyword evidence="3 6" id="KW-1133">Transmembrane helix</keyword>
<evidence type="ECO:0000256" key="4">
    <source>
        <dbReference type="ARBA" id="ARBA00023136"/>
    </source>
</evidence>
<evidence type="ECO:0000313" key="9">
    <source>
        <dbReference type="Proteomes" id="UP000078486"/>
    </source>
</evidence>
<dbReference type="GO" id="GO:0016020">
    <property type="term" value="C:membrane"/>
    <property type="evidence" value="ECO:0007669"/>
    <property type="project" value="UniProtKB-SubCell"/>
</dbReference>
<dbReference type="PANTHER" id="PTHR37422:SF23">
    <property type="entry name" value="TEICHURONIC ACID BIOSYNTHESIS PROTEIN TUAE"/>
    <property type="match status" value="1"/>
</dbReference>
<keyword evidence="9" id="KW-1185">Reference proteome</keyword>
<dbReference type="RefSeq" id="WP_068768935.1">
    <property type="nucleotide sequence ID" value="NZ_CP109796.1"/>
</dbReference>
<feature type="domain" description="O-antigen ligase-related" evidence="7">
    <location>
        <begin position="262"/>
        <end position="424"/>
    </location>
</feature>
<dbReference type="InterPro" id="IPR051533">
    <property type="entry name" value="WaaL-like"/>
</dbReference>
<keyword evidence="2 6" id="KW-0812">Transmembrane</keyword>
<dbReference type="Proteomes" id="UP000078486">
    <property type="component" value="Unassembled WGS sequence"/>
</dbReference>
<feature type="transmembrane region" description="Helical" evidence="6">
    <location>
        <begin position="416"/>
        <end position="435"/>
    </location>
</feature>
<dbReference type="InterPro" id="IPR007016">
    <property type="entry name" value="O-antigen_ligase-rel_domated"/>
</dbReference>
<protein>
    <recommendedName>
        <fullName evidence="7">O-antigen ligase-related domain-containing protein</fullName>
    </recommendedName>
</protein>